<name>A0AAX6ET22_IRIPA</name>
<dbReference type="Pfam" id="PF04782">
    <property type="entry name" value="DUF632"/>
    <property type="match status" value="1"/>
</dbReference>
<feature type="region of interest" description="Disordered" evidence="1">
    <location>
        <begin position="214"/>
        <end position="296"/>
    </location>
</feature>
<dbReference type="Proteomes" id="UP001140949">
    <property type="component" value="Unassembled WGS sequence"/>
</dbReference>
<protein>
    <recommendedName>
        <fullName evidence="6">DUF630 domain-containing protein</fullName>
    </recommendedName>
</protein>
<dbReference type="PANTHER" id="PTHR21450:SF2">
    <property type="entry name" value="FAMILY PROTEIN, PUTATIVE (DUF630 AND DUF632)-RELATED"/>
    <property type="match status" value="1"/>
</dbReference>
<organism evidence="4 5">
    <name type="scientific">Iris pallida</name>
    <name type="common">Sweet iris</name>
    <dbReference type="NCBI Taxonomy" id="29817"/>
    <lineage>
        <taxon>Eukaryota</taxon>
        <taxon>Viridiplantae</taxon>
        <taxon>Streptophyta</taxon>
        <taxon>Embryophyta</taxon>
        <taxon>Tracheophyta</taxon>
        <taxon>Spermatophyta</taxon>
        <taxon>Magnoliopsida</taxon>
        <taxon>Liliopsida</taxon>
        <taxon>Asparagales</taxon>
        <taxon>Iridaceae</taxon>
        <taxon>Iridoideae</taxon>
        <taxon>Irideae</taxon>
        <taxon>Iris</taxon>
    </lineage>
</organism>
<evidence type="ECO:0000259" key="3">
    <source>
        <dbReference type="Pfam" id="PF04783"/>
    </source>
</evidence>
<dbReference type="PANTHER" id="PTHR21450">
    <property type="entry name" value="PROTEIN ALTERED PHOSPHATE STARVATION RESPONSE 1"/>
    <property type="match status" value="1"/>
</dbReference>
<evidence type="ECO:0000313" key="4">
    <source>
        <dbReference type="EMBL" id="KAJ6807224.1"/>
    </source>
</evidence>
<keyword evidence="5" id="KW-1185">Reference proteome</keyword>
<dbReference type="InterPro" id="IPR006867">
    <property type="entry name" value="DUF632"/>
</dbReference>
<evidence type="ECO:0000259" key="2">
    <source>
        <dbReference type="Pfam" id="PF04782"/>
    </source>
</evidence>
<proteinExistence type="predicted"/>
<reference evidence="4" key="2">
    <citation type="submission" date="2023-04" db="EMBL/GenBank/DDBJ databases">
        <authorList>
            <person name="Bruccoleri R.E."/>
            <person name="Oakeley E.J."/>
            <person name="Faust A.-M."/>
            <person name="Dessus-Babus S."/>
            <person name="Altorfer M."/>
            <person name="Burckhardt D."/>
            <person name="Oertli M."/>
            <person name="Naumann U."/>
            <person name="Petersen F."/>
            <person name="Wong J."/>
        </authorList>
    </citation>
    <scope>NUCLEOTIDE SEQUENCE</scope>
    <source>
        <strain evidence="4">GSM-AAB239-AS_SAM_17_03QT</strain>
        <tissue evidence="4">Leaf</tissue>
    </source>
</reference>
<evidence type="ECO:0008006" key="6">
    <source>
        <dbReference type="Google" id="ProtNLM"/>
    </source>
</evidence>
<dbReference type="EMBL" id="JANAVB010034019">
    <property type="protein sequence ID" value="KAJ6807224.1"/>
    <property type="molecule type" value="Genomic_DNA"/>
</dbReference>
<dbReference type="Pfam" id="PF04783">
    <property type="entry name" value="DUF630"/>
    <property type="match status" value="1"/>
</dbReference>
<feature type="domain" description="DUF632" evidence="2">
    <location>
        <begin position="332"/>
        <end position="440"/>
    </location>
</feature>
<reference evidence="4" key="1">
    <citation type="journal article" date="2023" name="GigaByte">
        <title>Genome assembly of the bearded iris, Iris pallida Lam.</title>
        <authorList>
            <person name="Bruccoleri R.E."/>
            <person name="Oakeley E.J."/>
            <person name="Faust A.M.E."/>
            <person name="Altorfer M."/>
            <person name="Dessus-Babus S."/>
            <person name="Burckhardt D."/>
            <person name="Oertli M."/>
            <person name="Naumann U."/>
            <person name="Petersen F."/>
            <person name="Wong J."/>
        </authorList>
    </citation>
    <scope>NUCLEOTIDE SEQUENCE</scope>
    <source>
        <strain evidence="4">GSM-AAB239-AS_SAM_17_03QT</strain>
    </source>
</reference>
<accession>A0AAX6ET22</accession>
<feature type="compositionally biased region" description="Basic and acidic residues" evidence="1">
    <location>
        <begin position="270"/>
        <end position="293"/>
    </location>
</feature>
<feature type="region of interest" description="Disordered" evidence="1">
    <location>
        <begin position="66"/>
        <end position="151"/>
    </location>
</feature>
<sequence>MGCVFSIADDDDENAVRSPPLTLCRQRKQLILSAADRRFSLAAAHAAYARSLAAAGDALRRFADENLVSVPSPPPSPVVRLPSSDGKAKRPSSGSGSGSGTSLSHSPSLDSHIHFESESEPEAEDSPPLPPKEDSSPKPPSPNYNFMRSSSSLIPTVVYEDPYYSSYGFPMNPPEAENLGPREPPPMPEGASAWDFFDPFANYEQYLPDNYYYSRERSSSSTSPHSSEVREKEGIPDLEDDLEPEVKERASGEGSSNTAPPPPEEEVGNSEEKKSESGSSRSKEEGQGGDRKGGNVVLEVEVEREEETSLTTQESGPSDVNLAAVRGTRDVMEVVAEIRDLFRAAGDCGEEVSRILEYGKLNYRSMSRISRVISSRILEPMGLSMLTSSRLSLKLSRHSASRNKDIHVNTRKDNDTKFGSLSSTLEKLYVWEKKLYKEVKVLG</sequence>
<dbReference type="InterPro" id="IPR006868">
    <property type="entry name" value="DUF630"/>
</dbReference>
<feature type="compositionally biased region" description="Low complexity" evidence="1">
    <location>
        <begin position="100"/>
        <end position="110"/>
    </location>
</feature>
<gene>
    <name evidence="4" type="ORF">M6B38_172395</name>
</gene>
<feature type="domain" description="DUF630" evidence="3">
    <location>
        <begin position="1"/>
        <end position="65"/>
    </location>
</feature>
<evidence type="ECO:0000313" key="5">
    <source>
        <dbReference type="Proteomes" id="UP001140949"/>
    </source>
</evidence>
<comment type="caution">
    <text evidence="4">The sequence shown here is derived from an EMBL/GenBank/DDBJ whole genome shotgun (WGS) entry which is preliminary data.</text>
</comment>
<feature type="region of interest" description="Disordered" evidence="1">
    <location>
        <begin position="164"/>
        <end position="194"/>
    </location>
</feature>
<dbReference type="AlphaFoldDB" id="A0AAX6ET22"/>
<evidence type="ECO:0000256" key="1">
    <source>
        <dbReference type="SAM" id="MobiDB-lite"/>
    </source>
</evidence>